<sequence length="350" mass="39894">MLTETFIFALLWLAILYYFVYHWGKTDRPQKADVETMIPLFTGRPVMWIFVYPTTNSRNWADFGSRKMDAVNLPWVNLCVSSIVNQNPEYNIHIVTPTNLSLYLPEITFTPSDIQHQEELRDWIKWSLLAKYGGTWITPTCVCLESMYDITLLTESCEMAVIGCDSSTAVCLGDDDRVNTDVIAVRPKSAIAARIADAIGAFYNNKLASGYEFRQSEQYIVTQEIRKNRDSIMILPGGLDGTRTATGRPVSIENLLSQNEVAFPEKCRMVLMPDDILRRDIWGWFNRMSEKQVLMSDMCISRLLRESLPHDVVMMIVEDDGDEWPVTAASDILGKNVFNTQPQLITFSKA</sequence>
<reference evidence="2" key="1">
    <citation type="submission" date="2020-05" db="EMBL/GenBank/DDBJ databases">
        <authorList>
            <person name="Chiriac C."/>
            <person name="Salcher M."/>
            <person name="Ghai R."/>
            <person name="Kavagutti S V."/>
        </authorList>
    </citation>
    <scope>NUCLEOTIDE SEQUENCE</scope>
</reference>
<gene>
    <name evidence="2" type="ORF">UFOPK1726_00461</name>
</gene>
<accession>A0A6J6EI23</accession>
<keyword evidence="1" id="KW-1133">Transmembrane helix</keyword>
<name>A0A6J6EI23_9ZZZZ</name>
<keyword evidence="1" id="KW-0472">Membrane</keyword>
<dbReference type="GO" id="GO:0016757">
    <property type="term" value="F:glycosyltransferase activity"/>
    <property type="evidence" value="ECO:0007669"/>
    <property type="project" value="InterPro"/>
</dbReference>
<proteinExistence type="predicted"/>
<dbReference type="EMBL" id="CAEZTT010000038">
    <property type="protein sequence ID" value="CAB4574033.1"/>
    <property type="molecule type" value="Genomic_DNA"/>
</dbReference>
<evidence type="ECO:0000256" key="1">
    <source>
        <dbReference type="SAM" id="Phobius"/>
    </source>
</evidence>
<dbReference type="InterPro" id="IPR008441">
    <property type="entry name" value="AfumC-like_glycosyl_Trfase"/>
</dbReference>
<organism evidence="2">
    <name type="scientific">freshwater metagenome</name>
    <dbReference type="NCBI Taxonomy" id="449393"/>
    <lineage>
        <taxon>unclassified sequences</taxon>
        <taxon>metagenomes</taxon>
        <taxon>ecological metagenomes</taxon>
    </lineage>
</organism>
<dbReference type="AlphaFoldDB" id="A0A6J6EI23"/>
<feature type="transmembrane region" description="Helical" evidence="1">
    <location>
        <begin position="6"/>
        <end position="24"/>
    </location>
</feature>
<keyword evidence="1" id="KW-0812">Transmembrane</keyword>
<evidence type="ECO:0000313" key="2">
    <source>
        <dbReference type="EMBL" id="CAB4574033.1"/>
    </source>
</evidence>
<dbReference type="Pfam" id="PF05704">
    <property type="entry name" value="Caps_synth"/>
    <property type="match status" value="1"/>
</dbReference>
<protein>
    <submittedName>
        <fullName evidence="2">Unannotated protein</fullName>
    </submittedName>
</protein>